<keyword evidence="2" id="KW-1133">Transmembrane helix</keyword>
<dbReference type="EMBL" id="DOGS01000246">
    <property type="protein sequence ID" value="HBQ49652.1"/>
    <property type="molecule type" value="Genomic_DNA"/>
</dbReference>
<dbReference type="Proteomes" id="UP000263957">
    <property type="component" value="Unassembled WGS sequence"/>
</dbReference>
<feature type="compositionally biased region" description="Low complexity" evidence="1">
    <location>
        <begin position="19"/>
        <end position="28"/>
    </location>
</feature>
<evidence type="ECO:0000313" key="5">
    <source>
        <dbReference type="Proteomes" id="UP000024547"/>
    </source>
</evidence>
<keyword evidence="2" id="KW-0472">Membrane</keyword>
<feature type="compositionally biased region" description="Basic and acidic residues" evidence="1">
    <location>
        <begin position="1"/>
        <end position="18"/>
    </location>
</feature>
<keyword evidence="5" id="KW-1185">Reference proteome</keyword>
<keyword evidence="2" id="KW-0812">Transmembrane</keyword>
<dbReference type="STRING" id="1280948.HY36_05655"/>
<feature type="region of interest" description="Disordered" evidence="1">
    <location>
        <begin position="1"/>
        <end position="37"/>
    </location>
</feature>
<dbReference type="AlphaFoldDB" id="A0A059E0U0"/>
<name>A0A059E0U0_9PROT</name>
<proteinExistence type="predicted"/>
<evidence type="ECO:0000256" key="2">
    <source>
        <dbReference type="SAM" id="Phobius"/>
    </source>
</evidence>
<evidence type="ECO:0000313" key="3">
    <source>
        <dbReference type="EMBL" id="HBQ49652.1"/>
    </source>
</evidence>
<protein>
    <submittedName>
        <fullName evidence="4">Uncharacterized protein</fullName>
    </submittedName>
</protein>
<dbReference type="RefSeq" id="WP_035552351.1">
    <property type="nucleotide sequence ID" value="NZ_AWFH01000023.1"/>
</dbReference>
<reference evidence="3 6" key="2">
    <citation type="journal article" date="2018" name="Nat. Biotechnol.">
        <title>A standardized bacterial taxonomy based on genome phylogeny substantially revises the tree of life.</title>
        <authorList>
            <person name="Parks D.H."/>
            <person name="Chuvochina M."/>
            <person name="Waite D.W."/>
            <person name="Rinke C."/>
            <person name="Skarshewski A."/>
            <person name="Chaumeil P.A."/>
            <person name="Hugenholtz P."/>
        </authorList>
    </citation>
    <scope>NUCLEOTIDE SEQUENCE [LARGE SCALE GENOMIC DNA]</scope>
    <source>
        <strain evidence="3">UBA10378</strain>
    </source>
</reference>
<dbReference type="PATRIC" id="fig|1280948.3.peg.2187"/>
<organism evidence="4 5">
    <name type="scientific">Hyphomonas atlantica</name>
    <dbReference type="NCBI Taxonomy" id="1280948"/>
    <lineage>
        <taxon>Bacteria</taxon>
        <taxon>Pseudomonadati</taxon>
        <taxon>Pseudomonadota</taxon>
        <taxon>Alphaproteobacteria</taxon>
        <taxon>Hyphomonadales</taxon>
        <taxon>Hyphomonadaceae</taxon>
        <taxon>Hyphomonas</taxon>
    </lineage>
</organism>
<dbReference type="Proteomes" id="UP000024547">
    <property type="component" value="Unassembled WGS sequence"/>
</dbReference>
<gene>
    <name evidence="3" type="ORF">DD728_12385</name>
    <name evidence="4" type="ORF">HY36_05655</name>
</gene>
<evidence type="ECO:0000313" key="6">
    <source>
        <dbReference type="Proteomes" id="UP000263957"/>
    </source>
</evidence>
<feature type="transmembrane region" description="Helical" evidence="2">
    <location>
        <begin position="63"/>
        <end position="85"/>
    </location>
</feature>
<reference evidence="4 5" key="1">
    <citation type="journal article" date="2014" name="Antonie Van Leeuwenhoek">
        <title>Hyphomonas beringensis sp. nov. and Hyphomonas chukchiensis sp. nov., isolated from surface seawater of the Bering Sea and Chukchi Sea.</title>
        <authorList>
            <person name="Li C."/>
            <person name="Lai Q."/>
            <person name="Li G."/>
            <person name="Dong C."/>
            <person name="Wang J."/>
            <person name="Liao Y."/>
            <person name="Shao Z."/>
        </authorList>
    </citation>
    <scope>NUCLEOTIDE SEQUENCE [LARGE SCALE GENOMIC DNA]</scope>
    <source>
        <strain evidence="4 5">22II1-22F38</strain>
    </source>
</reference>
<evidence type="ECO:0000313" key="4">
    <source>
        <dbReference type="EMBL" id="KCZ60465.1"/>
    </source>
</evidence>
<dbReference type="EMBL" id="AWFH01000023">
    <property type="protein sequence ID" value="KCZ60465.1"/>
    <property type="molecule type" value="Genomic_DNA"/>
</dbReference>
<evidence type="ECO:0000256" key="1">
    <source>
        <dbReference type="SAM" id="MobiDB-lite"/>
    </source>
</evidence>
<comment type="caution">
    <text evidence="4">The sequence shown here is derived from an EMBL/GenBank/DDBJ whole genome shotgun (WGS) entry which is preliminary data.</text>
</comment>
<accession>A0A059E0U0</accession>
<dbReference type="GeneID" id="92501206"/>
<sequence>MALPKEKPEETEKVERRVSSQSRGQVSRGGEDYVATPSPARRLQSLLESELQVHRAPSVKSSLTMILVLSLACSVAALSLFNLGLN</sequence>